<proteinExistence type="predicted"/>
<feature type="transmembrane region" description="Helical" evidence="1">
    <location>
        <begin position="7"/>
        <end position="30"/>
    </location>
</feature>
<protein>
    <recommendedName>
        <fullName evidence="4">DUF2177 family protein</fullName>
    </recommendedName>
</protein>
<keyword evidence="1" id="KW-1133">Transmembrane helix</keyword>
<reference evidence="2 3" key="1">
    <citation type="submission" date="2018-08" db="EMBL/GenBank/DDBJ databases">
        <title>Lysobacter weifangensis sp. nov., a new member of the family 'Xanthomonadaceae', isolated from soil in a farmland.</title>
        <authorList>
            <person name="Zhao H."/>
        </authorList>
    </citation>
    <scope>NUCLEOTIDE SEQUENCE [LARGE SCALE GENOMIC DNA]</scope>
    <source>
        <strain evidence="2 3">WF-2</strain>
    </source>
</reference>
<organism evidence="2 3">
    <name type="scientific">Cognatiluteimonas weifangensis</name>
    <dbReference type="NCBI Taxonomy" id="2303539"/>
    <lineage>
        <taxon>Bacteria</taxon>
        <taxon>Pseudomonadati</taxon>
        <taxon>Pseudomonadota</taxon>
        <taxon>Gammaproteobacteria</taxon>
        <taxon>Lysobacterales</taxon>
        <taxon>Lysobacteraceae</taxon>
        <taxon>Cognatiluteimonas</taxon>
    </lineage>
</organism>
<feature type="transmembrane region" description="Helical" evidence="1">
    <location>
        <begin position="117"/>
        <end position="134"/>
    </location>
</feature>
<evidence type="ECO:0000256" key="1">
    <source>
        <dbReference type="SAM" id="Phobius"/>
    </source>
</evidence>
<comment type="caution">
    <text evidence="2">The sequence shown here is derived from an EMBL/GenBank/DDBJ whole genome shotgun (WGS) entry which is preliminary data.</text>
</comment>
<keyword evidence="3" id="KW-1185">Reference proteome</keyword>
<dbReference type="EMBL" id="QVPD01000001">
    <property type="protein sequence ID" value="RFP62399.1"/>
    <property type="molecule type" value="Genomic_DNA"/>
</dbReference>
<dbReference type="Proteomes" id="UP000262917">
    <property type="component" value="Unassembled WGS sequence"/>
</dbReference>
<keyword evidence="1" id="KW-0812">Transmembrane</keyword>
<feature type="transmembrane region" description="Helical" evidence="1">
    <location>
        <begin position="82"/>
        <end position="105"/>
    </location>
</feature>
<keyword evidence="1" id="KW-0472">Membrane</keyword>
<sequence>MDKRFWVCGILVAIAALLLDFLVHGVLLAGDYQPLVGRGIMRDAADAQGYLPYMLGAHLLIGFGLTWLYRKGVDSGKPALGQGLRFGAAVAAIATLPGYLIYYAVQPLPASLVGKQLLYGTIATLLLGLLLAWLNPGRKTL</sequence>
<dbReference type="AlphaFoldDB" id="A0A372DS89"/>
<feature type="transmembrane region" description="Helical" evidence="1">
    <location>
        <begin position="50"/>
        <end position="70"/>
    </location>
</feature>
<evidence type="ECO:0000313" key="2">
    <source>
        <dbReference type="EMBL" id="RFP62399.1"/>
    </source>
</evidence>
<evidence type="ECO:0000313" key="3">
    <source>
        <dbReference type="Proteomes" id="UP000262917"/>
    </source>
</evidence>
<dbReference type="OrthoDB" id="6022360at2"/>
<accession>A0A372DS89</accession>
<dbReference type="RefSeq" id="WP_117201219.1">
    <property type="nucleotide sequence ID" value="NZ_JBHTBK010000005.1"/>
</dbReference>
<gene>
    <name evidence="2" type="ORF">D0Y53_00840</name>
</gene>
<evidence type="ECO:0008006" key="4">
    <source>
        <dbReference type="Google" id="ProtNLM"/>
    </source>
</evidence>
<name>A0A372DS89_9GAMM</name>